<dbReference type="Pfam" id="PF00005">
    <property type="entry name" value="ABC_tran"/>
    <property type="match status" value="2"/>
</dbReference>
<sequence>MGSKLRHFGALMKKNWIIWKRTLGASLCELFCPVALMAILAIVRVIVDSDTIEASTNIPSSKLFIPSDFLSDNNLTNSTVQGEIKYGTYLKDMGNLTLDKVNPVLNFITSGCREMKRDQAKPIIAYSGNENYKNAVQNSIKKIQNNQKLYSSVYLPQMLSVLDAQYNDVSKNSSQKAAIKAQMNGLVRLNATIMASLIEFSFVSFKKHDDIIDYIAASDYMQNNGKKGICFGFSVQENNQTDIDIKLIFNDHQQETDARQIPSQLLDPWSKYKIDQDKESFTLYTQQGYSYLQNWLVNEILRNKTSKPNAEIAMLYVPYKADKYISDDFGQVLSGMMSFFMLLMYILPVYRLISNIVAEKESKARESMRMMGLSDSSYWLSWFTYYLIVVTIISILCIIILSANVFKYSNRGYIFLYFWVYGMSLFGFCIFLQAFFSTARVAAITGTLIYFGTSFINTAVADASITTGSKNAASLLTTVAVSLGTSNIGLFETNGMGVNSDTISSYYQNYSFQDCLVMMAISFFIFLWVGIYLDNVLPSAYGLRKPWYFCVTRSFWLGRSKSHRIRNRLSMNNQEDSENMSLFESKYMKKENFEPAPRELAAQENDDKILKITELKKTFNNGFQAVKGVNIKMYNGQIFALLGHNGAGKTTTISMLTGLIEASSGSAEVFGYDLFDDMNAVRNFLGVCPQHDILFDLLTPEEHLDIFCDFKGVPRKEKKDEIKKMLIDVDVYGNKDTEAKNLSGGNRRKLSVAIALIGGSKLVLLDEPTAGMDLSARRKLWNMLKNYKNNRIIILTTHYMDEADILGDRIGIMTGGQLICLGSSLFLKNRFGVGYNLTMVKKSKEANTKVGKYLESKIGEVKKLSEVSSEITYQIPTALSYRFKDFFPEFDHDLEMLDIRSYGISVTTLEEVFLKVGHGDDSDDAKSIKEELEKQVTQQNDKFDDYSVVEDHETGVFNVFSIHLDAMIRKRIQLYKRNYQGLVVDIFIPVLLVLIGFGFSKVQFNIDGPVRPLVPSQFPLKQRILYNNEFFKNTSGQTLTPKIFIDNLPDSANNFAATPKSYASESNRSKVIYDFDNDTFDERLVKPYEPFRFGSYFIYEADNVNKQYKINTFLNLTSQDVTALYPQFMYESVLKVALNNPNFKLRVSTHPFPITENLRQRAASASGSFIVFVVAIGFAMIPASVVTFIVNEREKSLKHMQLVSGMSLAAYWVSNLIFDIVKSIIPSAIVIGLIYAFQLEYDYVWILFLIYPVGVIPFTYVSSFLFTSENMCQTMTIFVHFIIAGIGGIIAGLLRIIESTYSVGDVLVWVFKIIPTYCLTDSILYQSIKSILFQLRPSLNKDDMDINALGGDILIMFIHGIFWTIMLILIEVGAFNCIGRCFGKMIGRNVKPRTDLNQDDDVLDEEQRVESLSKDQLKVRVNKFRKVYSSLNRKPYCAVEKTSFGLEYGECFALLGVNGAGKTTTFKSLTGGITPTSGDVTICGMDIQTDFSKVRKLIGYCPQYDAIFPLMSVEEHLYFYARIKGIRKHIRKDIIEKQIKEMSLEEHRKKPAGTLSGGNKRKLSVAMCVIGNPPIILLDEPSAGMDPEARRFMWSVVAKISQQRKKSSVILTTHSMEEAEALSTKMGIMVKGGIFKCFGSSQHIKSKYGTGYEIEVKVRKQSNDELKTLTDRFGLTGKETIHFNELENIMRQKMVHEFLVGELRQDGLGNDLCLEADEHNGQVEVHNFMSWIYVEQTGMKIIEGLCQDFEQVEILEHYNDYYKLRVPRKDKSIGYVFSMIEGKKEQFNISEYSASQTTLEQIFQTFANLKFDADNIPKFHKKGGAFQRANTKNFDKDHLSIVDVSDNDKTKNRKRT</sequence>
<keyword evidence="3" id="KW-0813">Transport</keyword>
<keyword evidence="13" id="KW-1185">Reference proteome</keyword>
<evidence type="ECO:0000256" key="7">
    <source>
        <dbReference type="ARBA" id="ARBA00022840"/>
    </source>
</evidence>
<feature type="transmembrane region" description="Helical" evidence="10">
    <location>
        <begin position="1211"/>
        <end position="1237"/>
    </location>
</feature>
<feature type="transmembrane region" description="Helical" evidence="10">
    <location>
        <begin position="1349"/>
        <end position="1370"/>
    </location>
</feature>
<feature type="transmembrane region" description="Helical" evidence="10">
    <location>
        <begin position="378"/>
        <end position="401"/>
    </location>
</feature>
<feature type="transmembrane region" description="Helical" evidence="10">
    <location>
        <begin position="339"/>
        <end position="358"/>
    </location>
</feature>
<dbReference type="PROSITE" id="PS00211">
    <property type="entry name" value="ABC_TRANSPORTER_1"/>
    <property type="match status" value="2"/>
</dbReference>
<dbReference type="InterPro" id="IPR017871">
    <property type="entry name" value="ABC_transporter-like_CS"/>
</dbReference>
<keyword evidence="4 10" id="KW-0812">Transmembrane</keyword>
<gene>
    <name evidence="12" type="primary">Contig8671.g9253</name>
    <name evidence="12" type="ORF">STYLEM_16836</name>
</gene>
<evidence type="ECO:0000256" key="6">
    <source>
        <dbReference type="ARBA" id="ARBA00022741"/>
    </source>
</evidence>
<feature type="transmembrane region" description="Helical" evidence="10">
    <location>
        <begin position="441"/>
        <end position="460"/>
    </location>
</feature>
<feature type="transmembrane region" description="Helical" evidence="10">
    <location>
        <begin position="1278"/>
        <end position="1297"/>
    </location>
</feature>
<evidence type="ECO:0000256" key="9">
    <source>
        <dbReference type="ARBA" id="ARBA00023136"/>
    </source>
</evidence>
<dbReference type="Gene3D" id="3.40.50.300">
    <property type="entry name" value="P-loop containing nucleotide triphosphate hydrolases"/>
    <property type="match status" value="2"/>
</dbReference>
<dbReference type="SMART" id="SM00382">
    <property type="entry name" value="AAA"/>
    <property type="match status" value="2"/>
</dbReference>
<comment type="similarity">
    <text evidence="2">Belongs to the ABC transporter superfamily. ABCA family.</text>
</comment>
<dbReference type="GO" id="GO:0005524">
    <property type="term" value="F:ATP binding"/>
    <property type="evidence" value="ECO:0007669"/>
    <property type="project" value="UniProtKB-KW"/>
</dbReference>
<accession>A0A078AZS5</accession>
<evidence type="ECO:0000313" key="12">
    <source>
        <dbReference type="EMBL" id="CDW87724.1"/>
    </source>
</evidence>
<reference evidence="12 13" key="1">
    <citation type="submission" date="2014-06" db="EMBL/GenBank/DDBJ databases">
        <authorList>
            <person name="Swart Estienne"/>
        </authorList>
    </citation>
    <scope>NUCLEOTIDE SEQUENCE [LARGE SCALE GENOMIC DNA]</scope>
    <source>
        <strain evidence="12 13">130c</strain>
    </source>
</reference>
<evidence type="ECO:0000256" key="2">
    <source>
        <dbReference type="ARBA" id="ARBA00008869"/>
    </source>
</evidence>
<evidence type="ECO:0000256" key="10">
    <source>
        <dbReference type="SAM" id="Phobius"/>
    </source>
</evidence>
<dbReference type="OrthoDB" id="10255969at2759"/>
<feature type="transmembrane region" description="Helical" evidence="10">
    <location>
        <begin position="1309"/>
        <end position="1328"/>
    </location>
</feature>
<dbReference type="Proteomes" id="UP000039865">
    <property type="component" value="Unassembled WGS sequence"/>
</dbReference>
<dbReference type="GO" id="GO:0140359">
    <property type="term" value="F:ABC-type transporter activity"/>
    <property type="evidence" value="ECO:0007669"/>
    <property type="project" value="InterPro"/>
</dbReference>
<dbReference type="PROSITE" id="PS50893">
    <property type="entry name" value="ABC_TRANSPORTER_2"/>
    <property type="match status" value="2"/>
</dbReference>
<feature type="transmembrane region" description="Helical" evidence="10">
    <location>
        <begin position="1169"/>
        <end position="1190"/>
    </location>
</feature>
<feature type="transmembrane region" description="Helical" evidence="10">
    <location>
        <begin position="979"/>
        <end position="999"/>
    </location>
</feature>
<feature type="transmembrane region" description="Helical" evidence="10">
    <location>
        <begin position="511"/>
        <end position="533"/>
    </location>
</feature>
<feature type="transmembrane region" description="Helical" evidence="10">
    <location>
        <begin position="472"/>
        <end position="491"/>
    </location>
</feature>
<dbReference type="FunFam" id="3.40.50.300:FF:000335">
    <property type="entry name" value="ATP binding cassette subfamily A member 5"/>
    <property type="match status" value="1"/>
</dbReference>
<keyword evidence="6" id="KW-0547">Nucleotide-binding</keyword>
<organism evidence="12 13">
    <name type="scientific">Stylonychia lemnae</name>
    <name type="common">Ciliate</name>
    <dbReference type="NCBI Taxonomy" id="5949"/>
    <lineage>
        <taxon>Eukaryota</taxon>
        <taxon>Sar</taxon>
        <taxon>Alveolata</taxon>
        <taxon>Ciliophora</taxon>
        <taxon>Intramacronucleata</taxon>
        <taxon>Spirotrichea</taxon>
        <taxon>Stichotrichia</taxon>
        <taxon>Sporadotrichida</taxon>
        <taxon>Oxytrichidae</taxon>
        <taxon>Stylonychinae</taxon>
        <taxon>Stylonychia</taxon>
    </lineage>
</organism>
<feature type="domain" description="ABC transporter" evidence="11">
    <location>
        <begin position="1419"/>
        <end position="1656"/>
    </location>
</feature>
<dbReference type="PANTHER" id="PTHR19229">
    <property type="entry name" value="ATP-BINDING CASSETTE TRANSPORTER SUBFAMILY A ABCA"/>
    <property type="match status" value="1"/>
</dbReference>
<dbReference type="EMBL" id="CCKQ01015875">
    <property type="protein sequence ID" value="CDW87724.1"/>
    <property type="molecule type" value="Genomic_DNA"/>
</dbReference>
<feature type="transmembrane region" description="Helical" evidence="10">
    <location>
        <begin position="1243"/>
        <end position="1266"/>
    </location>
</feature>
<dbReference type="InterPro" id="IPR026082">
    <property type="entry name" value="ABCA"/>
</dbReference>
<dbReference type="InterPro" id="IPR003439">
    <property type="entry name" value="ABC_transporter-like_ATP-bd"/>
</dbReference>
<dbReference type="GO" id="GO:0016020">
    <property type="term" value="C:membrane"/>
    <property type="evidence" value="ECO:0007669"/>
    <property type="project" value="UniProtKB-SubCell"/>
</dbReference>
<dbReference type="InterPro" id="IPR003593">
    <property type="entry name" value="AAA+_ATPase"/>
</dbReference>
<comment type="subcellular location">
    <subcellularLocation>
        <location evidence="1">Membrane</location>
        <topology evidence="1">Multi-pass membrane protein</topology>
    </subcellularLocation>
</comment>
<evidence type="ECO:0000256" key="4">
    <source>
        <dbReference type="ARBA" id="ARBA00022692"/>
    </source>
</evidence>
<feature type="transmembrane region" description="Helical" evidence="10">
    <location>
        <begin position="23"/>
        <end position="47"/>
    </location>
</feature>
<evidence type="ECO:0000256" key="1">
    <source>
        <dbReference type="ARBA" id="ARBA00004141"/>
    </source>
</evidence>
<dbReference type="OMA" id="MNPLWPD"/>
<dbReference type="Pfam" id="PF12698">
    <property type="entry name" value="ABC2_membrane_3"/>
    <property type="match status" value="2"/>
</dbReference>
<dbReference type="InterPro" id="IPR013525">
    <property type="entry name" value="ABC2_TM"/>
</dbReference>
<feature type="domain" description="ABC transporter" evidence="11">
    <location>
        <begin position="610"/>
        <end position="840"/>
    </location>
</feature>
<keyword evidence="7" id="KW-0067">ATP-binding</keyword>
<evidence type="ECO:0000256" key="5">
    <source>
        <dbReference type="ARBA" id="ARBA00022737"/>
    </source>
</evidence>
<dbReference type="GO" id="GO:0005319">
    <property type="term" value="F:lipid transporter activity"/>
    <property type="evidence" value="ECO:0007669"/>
    <property type="project" value="TreeGrafter"/>
</dbReference>
<evidence type="ECO:0000259" key="11">
    <source>
        <dbReference type="PROSITE" id="PS50893"/>
    </source>
</evidence>
<dbReference type="InterPro" id="IPR027417">
    <property type="entry name" value="P-loop_NTPase"/>
</dbReference>
<dbReference type="InParanoid" id="A0A078AZS5"/>
<protein>
    <submittedName>
        <fullName evidence="12">Abc transporter family protein</fullName>
    </submittedName>
</protein>
<proteinExistence type="inferred from homology"/>
<keyword evidence="9 10" id="KW-0472">Membrane</keyword>
<evidence type="ECO:0000256" key="3">
    <source>
        <dbReference type="ARBA" id="ARBA00022448"/>
    </source>
</evidence>
<dbReference type="CDD" id="cd03263">
    <property type="entry name" value="ABC_subfamily_A"/>
    <property type="match status" value="2"/>
</dbReference>
<dbReference type="GO" id="GO:0016887">
    <property type="term" value="F:ATP hydrolysis activity"/>
    <property type="evidence" value="ECO:0007669"/>
    <property type="project" value="InterPro"/>
</dbReference>
<feature type="transmembrane region" description="Helical" evidence="10">
    <location>
        <begin position="413"/>
        <end position="435"/>
    </location>
</feature>
<evidence type="ECO:0000256" key="8">
    <source>
        <dbReference type="ARBA" id="ARBA00022989"/>
    </source>
</evidence>
<evidence type="ECO:0000313" key="13">
    <source>
        <dbReference type="Proteomes" id="UP000039865"/>
    </source>
</evidence>
<dbReference type="SUPFAM" id="SSF52540">
    <property type="entry name" value="P-loop containing nucleoside triphosphate hydrolases"/>
    <property type="match status" value="2"/>
</dbReference>
<dbReference type="FunFam" id="3.40.50.300:FF:000298">
    <property type="entry name" value="ATP-binding cassette sub-family A member 12"/>
    <property type="match status" value="1"/>
</dbReference>
<keyword evidence="5" id="KW-0677">Repeat</keyword>
<name>A0A078AZS5_STYLE</name>
<keyword evidence="8 10" id="KW-1133">Transmembrane helix</keyword>